<evidence type="ECO:0000256" key="1">
    <source>
        <dbReference type="ARBA" id="ARBA00022801"/>
    </source>
</evidence>
<dbReference type="Proteomes" id="UP000752297">
    <property type="component" value="Unassembled WGS sequence"/>
</dbReference>
<evidence type="ECO:0000256" key="4">
    <source>
        <dbReference type="ARBA" id="ARBA00034244"/>
    </source>
</evidence>
<dbReference type="EMBL" id="JAHRVA010000005">
    <property type="protein sequence ID" value="MBV2144232.1"/>
    <property type="molecule type" value="Genomic_DNA"/>
</dbReference>
<sequence length="613" mass="67454">MNKPRIRVNQKGAVTALDGIALTDGMANVITGLGRANMKSAATRYVVEFDSLERDNAYRASTWYRKIVNIPAADAVREWRSWQAEKDQIEKIEAEEKRLGVRNAVYQALLTARHTGGAVIMVGGLPGVTSQPLRMDSIRAGTVKYLTVLGRDDITPGAIIRDPQSDWFGQPEKWTLTTEGGMLDIHPSRVVFVNGRTVPGSLRRAGEVWGDSIWTQMADSIRSADNVAGVIDALLHEAKIDVVRIKDMVSQMASGASENDYITRWTMVATLKSISNVLMLDGDDEWSQKQITWAGLPDIARTLLTIMAGAADIPVTRLTGEQQAGLSSADSGSLKHYYDSLKSMQELEYTPALQPLDEMLIRSALGERDPAIWYSWNSLWQASDKERAEVDKLEAEAVDIYARSGLIPQDALAGMVQTRLIESESWPGADTAYTASKADLDLSPLDEGDNPSAITADAAPRTLYVRRDVLNAKEIIAHFKAQGFTTTLPADDMHVTIAFSRQPVDWMKVGESWQSELKVAAGGPRMMDAFGPNGEAKVLLFASSELSWRYQEIKNAGASWDHTEFQPHITISYAKDAPDLTGIEPWQGEIVLGPEIFAEVKEDWKAGVTEDAL</sequence>
<comment type="similarity">
    <text evidence="6">Belongs to the anti-CBASS protein Acb1 family.</text>
</comment>
<dbReference type="InterPro" id="IPR006445">
    <property type="entry name" value="Phage-assoc_HI1409"/>
</dbReference>
<keyword evidence="12" id="KW-1185">Reference proteome</keyword>
<feature type="domain" description="Anti-CBASS protein Acb1-like C-terminal" evidence="10">
    <location>
        <begin position="461"/>
        <end position="606"/>
    </location>
</feature>
<evidence type="ECO:0000256" key="2">
    <source>
        <dbReference type="ARBA" id="ARBA00034233"/>
    </source>
</evidence>
<dbReference type="InterPro" id="IPR024459">
    <property type="entry name" value="Acb1-like_N"/>
</dbReference>
<protein>
    <recommendedName>
        <fullName evidence="7">Anti-CBASS protein Acb1</fullName>
    </recommendedName>
</protein>
<dbReference type="Pfam" id="PF06381">
    <property type="entry name" value="Phage_portal_3"/>
    <property type="match status" value="1"/>
</dbReference>
<comment type="catalytic activity">
    <reaction evidence="2">
        <text>3',3',3'-cAAG + H2O = G[3'-5']pA[3'-5']pAp[3'] + H(+)</text>
        <dbReference type="Rhea" id="RHEA:72863"/>
        <dbReference type="ChEBI" id="CHEBI:15377"/>
        <dbReference type="ChEBI" id="CHEBI:15378"/>
        <dbReference type="ChEBI" id="CHEBI:143810"/>
        <dbReference type="ChEBI" id="CHEBI:192532"/>
    </reaction>
    <physiologicalReaction direction="left-to-right" evidence="2">
        <dbReference type="Rhea" id="RHEA:72864"/>
    </physiologicalReaction>
</comment>
<feature type="domain" description="Anti-CBASS protein Acb1-like N-terminal" evidence="9">
    <location>
        <begin position="56"/>
        <end position="399"/>
    </location>
</feature>
<organism evidence="11 12">
    <name type="scientific">Falsochrobactrum tianjinense</name>
    <dbReference type="NCBI Taxonomy" id="2706015"/>
    <lineage>
        <taxon>Bacteria</taxon>
        <taxon>Pseudomonadati</taxon>
        <taxon>Pseudomonadota</taxon>
        <taxon>Alphaproteobacteria</taxon>
        <taxon>Hyphomicrobiales</taxon>
        <taxon>Brucellaceae</taxon>
        <taxon>Falsochrobactrum</taxon>
    </lineage>
</organism>
<evidence type="ECO:0000259" key="10">
    <source>
        <dbReference type="Pfam" id="PF23474"/>
    </source>
</evidence>
<dbReference type="GO" id="GO:0016787">
    <property type="term" value="F:hydrolase activity"/>
    <property type="evidence" value="ECO:0007669"/>
    <property type="project" value="UniProtKB-KW"/>
</dbReference>
<comment type="catalytic activity">
    <reaction evidence="4">
        <text>3',3',3'-cAAG + H2O = A[3'-5']pG[3'-5']pAp[3'] + H(+)</text>
        <dbReference type="Rhea" id="RHEA:72867"/>
        <dbReference type="ChEBI" id="CHEBI:15377"/>
        <dbReference type="ChEBI" id="CHEBI:15378"/>
        <dbReference type="ChEBI" id="CHEBI:143810"/>
        <dbReference type="ChEBI" id="CHEBI:192533"/>
    </reaction>
    <physiologicalReaction direction="left-to-right" evidence="4">
        <dbReference type="Rhea" id="RHEA:72868"/>
    </physiologicalReaction>
</comment>
<reference evidence="11 12" key="1">
    <citation type="submission" date="2021-06" db="EMBL/GenBank/DDBJ databases">
        <title>Falsochrobactrum tianjin sp.nov., a new petroleum-degrading bacteria isolated from oily soils.</title>
        <authorList>
            <person name="Chen G."/>
            <person name="Chen H."/>
            <person name="Tian J."/>
            <person name="Qing J."/>
            <person name="Zhong L."/>
            <person name="Ma W."/>
            <person name="Song Y."/>
            <person name="Cui X."/>
            <person name="Yan B."/>
        </authorList>
    </citation>
    <scope>NUCLEOTIDE SEQUENCE [LARGE SCALE GENOMIC DNA]</scope>
    <source>
        <strain evidence="11 12">TDYN1</strain>
    </source>
</reference>
<comment type="catalytic activity">
    <reaction evidence="5">
        <text>3',3'-cGAMP + H2O = G[3'-5']pAp[3'] + H(+)</text>
        <dbReference type="Rhea" id="RHEA:72831"/>
        <dbReference type="ChEBI" id="CHEBI:15377"/>
        <dbReference type="ChEBI" id="CHEBI:15378"/>
        <dbReference type="ChEBI" id="CHEBI:71501"/>
        <dbReference type="ChEBI" id="CHEBI:192497"/>
    </reaction>
    <physiologicalReaction direction="left-to-right" evidence="5">
        <dbReference type="Rhea" id="RHEA:72832"/>
    </physiologicalReaction>
</comment>
<evidence type="ECO:0000256" key="5">
    <source>
        <dbReference type="ARBA" id="ARBA00034283"/>
    </source>
</evidence>
<evidence type="ECO:0000256" key="3">
    <source>
        <dbReference type="ARBA" id="ARBA00034240"/>
    </source>
</evidence>
<gene>
    <name evidence="11" type="ORF">KUG47_12080</name>
</gene>
<dbReference type="AlphaFoldDB" id="A0A949PMZ1"/>
<name>A0A949PMZ1_9HYPH</name>
<comment type="catalytic activity">
    <reaction evidence="8">
        <text>3',3'-cUAMP + H2O = U[3'-5']pAp[3'] + H(+)</text>
        <dbReference type="Rhea" id="RHEA:72835"/>
        <dbReference type="ChEBI" id="CHEBI:15377"/>
        <dbReference type="ChEBI" id="CHEBI:15378"/>
        <dbReference type="ChEBI" id="CHEBI:143809"/>
        <dbReference type="ChEBI" id="CHEBI:192498"/>
    </reaction>
    <physiologicalReaction direction="left-to-right" evidence="8">
        <dbReference type="Rhea" id="RHEA:72836"/>
    </physiologicalReaction>
</comment>
<evidence type="ECO:0000313" key="11">
    <source>
        <dbReference type="EMBL" id="MBV2144232.1"/>
    </source>
</evidence>
<comment type="catalytic activity">
    <reaction evidence="3">
        <text>3',3',3'-c-tri-AMP + H2O = A[3'-5']pA[3'-5']pAp[3'] + H(+)</text>
        <dbReference type="Rhea" id="RHEA:72859"/>
        <dbReference type="ChEBI" id="CHEBI:15377"/>
        <dbReference type="ChEBI" id="CHEBI:15378"/>
        <dbReference type="ChEBI" id="CHEBI:192523"/>
        <dbReference type="ChEBI" id="CHEBI:192530"/>
    </reaction>
    <physiologicalReaction direction="left-to-right" evidence="3">
        <dbReference type="Rhea" id="RHEA:72860"/>
    </physiologicalReaction>
</comment>
<keyword evidence="1" id="KW-0378">Hydrolase</keyword>
<evidence type="ECO:0000256" key="6">
    <source>
        <dbReference type="ARBA" id="ARBA00034316"/>
    </source>
</evidence>
<evidence type="ECO:0000259" key="9">
    <source>
        <dbReference type="Pfam" id="PF06381"/>
    </source>
</evidence>
<evidence type="ECO:0000313" key="12">
    <source>
        <dbReference type="Proteomes" id="UP000752297"/>
    </source>
</evidence>
<dbReference type="Pfam" id="PF23474">
    <property type="entry name" value="Acb1"/>
    <property type="match status" value="1"/>
</dbReference>
<evidence type="ECO:0000256" key="7">
    <source>
        <dbReference type="ARBA" id="ARBA00034343"/>
    </source>
</evidence>
<comment type="caution">
    <text evidence="11">The sequence shown here is derived from an EMBL/GenBank/DDBJ whole genome shotgun (WGS) entry which is preliminary data.</text>
</comment>
<dbReference type="InterPro" id="IPR056175">
    <property type="entry name" value="Acb1-like_C"/>
</dbReference>
<dbReference type="RefSeq" id="WP_217678233.1">
    <property type="nucleotide sequence ID" value="NZ_JAHRVA010000005.1"/>
</dbReference>
<proteinExistence type="inferred from homology"/>
<accession>A0A949PMZ1</accession>
<dbReference type="NCBIfam" id="TIGR01555">
    <property type="entry name" value="phge_rel_HI1409"/>
    <property type="match status" value="1"/>
</dbReference>
<evidence type="ECO:0000256" key="8">
    <source>
        <dbReference type="ARBA" id="ARBA00048123"/>
    </source>
</evidence>